<feature type="domain" description="BZIP" evidence="2">
    <location>
        <begin position="11"/>
        <end position="24"/>
    </location>
</feature>
<dbReference type="PANTHER" id="PTHR42070:SF1">
    <property type="entry name" value="FILAMENT ASSOCIATED PROTEIN, PUTATIVE (AFU_ORTHOLOGUE AFUA_8G06630)-RELATED"/>
    <property type="match status" value="1"/>
</dbReference>
<gene>
    <name evidence="3" type="ORF">PGQ11_014690</name>
</gene>
<dbReference type="InterPro" id="IPR004827">
    <property type="entry name" value="bZIP"/>
</dbReference>
<sequence length="252" mass="27575">MPRKVRVPADREANRQSQQQVRQRQREYLASLEKRVAEYERQGVHATIEVQQAARAVAATNQKLLALLKIHGVKDAEIDAFLLEPELEPEPERKHNAKIPPIRSSGGGIPAQKSSLSQPASQRPLEALPLPSLQSTGLLPRAGTQKPASQNSHGASRCNPPAAKHEDPERTNPCRKDAPVTSCSPNACTQPVTNNAQELPGQETSCDTAARIISELHGLDDLSRARAVLGCTTRGPCSVRNMRLFELMDRTE</sequence>
<organism evidence="3 4">
    <name type="scientific">Apiospora arundinis</name>
    <dbReference type="NCBI Taxonomy" id="335852"/>
    <lineage>
        <taxon>Eukaryota</taxon>
        <taxon>Fungi</taxon>
        <taxon>Dikarya</taxon>
        <taxon>Ascomycota</taxon>
        <taxon>Pezizomycotina</taxon>
        <taxon>Sordariomycetes</taxon>
        <taxon>Xylariomycetidae</taxon>
        <taxon>Amphisphaeriales</taxon>
        <taxon>Apiosporaceae</taxon>
        <taxon>Apiospora</taxon>
    </lineage>
</organism>
<evidence type="ECO:0000313" key="4">
    <source>
        <dbReference type="Proteomes" id="UP001390339"/>
    </source>
</evidence>
<feature type="region of interest" description="Disordered" evidence="1">
    <location>
        <begin position="1"/>
        <end position="24"/>
    </location>
</feature>
<dbReference type="Proteomes" id="UP001390339">
    <property type="component" value="Unassembled WGS sequence"/>
</dbReference>
<comment type="caution">
    <text evidence="3">The sequence shown here is derived from an EMBL/GenBank/DDBJ whole genome shotgun (WGS) entry which is preliminary data.</text>
</comment>
<evidence type="ECO:0000256" key="1">
    <source>
        <dbReference type="SAM" id="MobiDB-lite"/>
    </source>
</evidence>
<proteinExistence type="predicted"/>
<dbReference type="PANTHER" id="PTHR42070">
    <property type="entry name" value="FILAMENT ASSOCIATED PROTEIN, PUTATIVE (AFU_ORTHOLOGUE AFUA_8G06630)-RELATED"/>
    <property type="match status" value="1"/>
</dbReference>
<feature type="compositionally biased region" description="Basic and acidic residues" evidence="1">
    <location>
        <begin position="163"/>
        <end position="178"/>
    </location>
</feature>
<feature type="region of interest" description="Disordered" evidence="1">
    <location>
        <begin position="89"/>
        <end position="185"/>
    </location>
</feature>
<feature type="compositionally biased region" description="Polar residues" evidence="1">
    <location>
        <begin position="112"/>
        <end position="121"/>
    </location>
</feature>
<evidence type="ECO:0000259" key="2">
    <source>
        <dbReference type="PROSITE" id="PS00036"/>
    </source>
</evidence>
<dbReference type="SUPFAM" id="SSF57959">
    <property type="entry name" value="Leucine zipper domain"/>
    <property type="match status" value="1"/>
</dbReference>
<evidence type="ECO:0000313" key="3">
    <source>
        <dbReference type="EMBL" id="KAK8852211.1"/>
    </source>
</evidence>
<dbReference type="PROSITE" id="PS00036">
    <property type="entry name" value="BZIP_BASIC"/>
    <property type="match status" value="1"/>
</dbReference>
<protein>
    <recommendedName>
        <fullName evidence="2">BZIP domain-containing protein</fullName>
    </recommendedName>
</protein>
<keyword evidence="4" id="KW-1185">Reference proteome</keyword>
<accession>A0ABR2HT19</accession>
<name>A0ABR2HT19_9PEZI</name>
<dbReference type="InterPro" id="IPR046347">
    <property type="entry name" value="bZIP_sf"/>
</dbReference>
<reference evidence="3 4" key="1">
    <citation type="journal article" date="2024" name="IMA Fungus">
        <title>Apiospora arundinis, a panoply of carbohydrate-active enzymes and secondary metabolites.</title>
        <authorList>
            <person name="Sorensen T."/>
            <person name="Petersen C."/>
            <person name="Muurmann A.T."/>
            <person name="Christiansen J.V."/>
            <person name="Brundto M.L."/>
            <person name="Overgaard C.K."/>
            <person name="Boysen A.T."/>
            <person name="Wollenberg R.D."/>
            <person name="Larsen T.O."/>
            <person name="Sorensen J.L."/>
            <person name="Nielsen K.L."/>
            <person name="Sondergaard T.E."/>
        </authorList>
    </citation>
    <scope>NUCLEOTIDE SEQUENCE [LARGE SCALE GENOMIC DNA]</scope>
    <source>
        <strain evidence="3 4">AAU 773</strain>
    </source>
</reference>
<dbReference type="EMBL" id="JAPCWZ010000009">
    <property type="protein sequence ID" value="KAK8852211.1"/>
    <property type="molecule type" value="Genomic_DNA"/>
</dbReference>